<name>A0A166I084_9AGAM</name>
<dbReference type="Proteomes" id="UP000076532">
    <property type="component" value="Unassembled WGS sequence"/>
</dbReference>
<organism evidence="2 3">
    <name type="scientific">Athelia psychrophila</name>
    <dbReference type="NCBI Taxonomy" id="1759441"/>
    <lineage>
        <taxon>Eukaryota</taxon>
        <taxon>Fungi</taxon>
        <taxon>Dikarya</taxon>
        <taxon>Basidiomycota</taxon>
        <taxon>Agaricomycotina</taxon>
        <taxon>Agaricomycetes</taxon>
        <taxon>Agaricomycetidae</taxon>
        <taxon>Atheliales</taxon>
        <taxon>Atheliaceae</taxon>
        <taxon>Athelia</taxon>
    </lineage>
</organism>
<gene>
    <name evidence="2" type="ORF">FIBSPDRAFT_567283</name>
</gene>
<dbReference type="InterPro" id="IPR013595">
    <property type="entry name" value="Pept_S33_TAP-like_C"/>
</dbReference>
<protein>
    <recommendedName>
        <fullName evidence="1">Peptidase S33 tripeptidyl aminopeptidase-like C-terminal domain-containing protein</fullName>
    </recommendedName>
</protein>
<dbReference type="STRING" id="436010.A0A166I084"/>
<keyword evidence="3" id="KW-1185">Reference proteome</keyword>
<feature type="domain" description="Peptidase S33 tripeptidyl aminopeptidase-like C-terminal" evidence="1">
    <location>
        <begin position="38"/>
        <end position="129"/>
    </location>
</feature>
<evidence type="ECO:0000259" key="1">
    <source>
        <dbReference type="Pfam" id="PF08386"/>
    </source>
</evidence>
<dbReference type="AlphaFoldDB" id="A0A166I084"/>
<dbReference type="Pfam" id="PF08386">
    <property type="entry name" value="Abhydrolase_4"/>
    <property type="match status" value="1"/>
</dbReference>
<dbReference type="OrthoDB" id="425534at2759"/>
<dbReference type="EMBL" id="KV417564">
    <property type="protein sequence ID" value="KZP19422.1"/>
    <property type="molecule type" value="Genomic_DNA"/>
</dbReference>
<reference evidence="2 3" key="1">
    <citation type="journal article" date="2016" name="Mol. Biol. Evol.">
        <title>Comparative Genomics of Early-Diverging Mushroom-Forming Fungi Provides Insights into the Origins of Lignocellulose Decay Capabilities.</title>
        <authorList>
            <person name="Nagy L.G."/>
            <person name="Riley R."/>
            <person name="Tritt A."/>
            <person name="Adam C."/>
            <person name="Daum C."/>
            <person name="Floudas D."/>
            <person name="Sun H."/>
            <person name="Yadav J.S."/>
            <person name="Pangilinan J."/>
            <person name="Larsson K.H."/>
            <person name="Matsuura K."/>
            <person name="Barry K."/>
            <person name="Labutti K."/>
            <person name="Kuo R."/>
            <person name="Ohm R.A."/>
            <person name="Bhattacharya S.S."/>
            <person name="Shirouzu T."/>
            <person name="Yoshinaga Y."/>
            <person name="Martin F.M."/>
            <person name="Grigoriev I.V."/>
            <person name="Hibbett D.S."/>
        </authorList>
    </citation>
    <scope>NUCLEOTIDE SEQUENCE [LARGE SCALE GENOMIC DNA]</scope>
    <source>
        <strain evidence="2 3">CBS 109695</strain>
    </source>
</reference>
<evidence type="ECO:0000313" key="3">
    <source>
        <dbReference type="Proteomes" id="UP000076532"/>
    </source>
</evidence>
<dbReference type="SUPFAM" id="SSF53474">
    <property type="entry name" value="alpha/beta-Hydrolases"/>
    <property type="match status" value="1"/>
</dbReference>
<proteinExistence type="predicted"/>
<dbReference type="InterPro" id="IPR029058">
    <property type="entry name" value="AB_hydrolase_fold"/>
</dbReference>
<evidence type="ECO:0000313" key="2">
    <source>
        <dbReference type="EMBL" id="KZP19422.1"/>
    </source>
</evidence>
<accession>A0A166I084</accession>
<sequence>MCSDGPDYDETTTQDMFDRVVEARNMSETLGTMWPTDGGWPCHHWQIRAVESVTNFSAKQKHPILILSNEYDPVRAIENGHKILEKSLAKGDAGLGIREGYGHCTYSLKPSCSTKATQPYMANWTLPEDSMISCPVDEDLFPQTYLNPQ</sequence>